<feature type="signal peptide" evidence="1">
    <location>
        <begin position="1"/>
        <end position="19"/>
    </location>
</feature>
<evidence type="ECO:0000313" key="3">
    <source>
        <dbReference type="Proteomes" id="UP001319180"/>
    </source>
</evidence>
<evidence type="ECO:0000313" key="2">
    <source>
        <dbReference type="EMBL" id="MBT1689449.1"/>
    </source>
</evidence>
<dbReference type="RefSeq" id="WP_254092672.1">
    <property type="nucleotide sequence ID" value="NZ_JAHESC010000041.1"/>
</dbReference>
<dbReference type="Proteomes" id="UP001319180">
    <property type="component" value="Unassembled WGS sequence"/>
</dbReference>
<dbReference type="AlphaFoldDB" id="A0AAP2GFH4"/>
<dbReference type="EMBL" id="JAHESC010000041">
    <property type="protein sequence ID" value="MBT1689449.1"/>
    <property type="molecule type" value="Genomic_DNA"/>
</dbReference>
<comment type="caution">
    <text evidence="2">The sequence shown here is derived from an EMBL/GenBank/DDBJ whole genome shotgun (WGS) entry which is preliminary data.</text>
</comment>
<sequence>MKQTILFLTFCFLMPTVFAQQYLWTTQTGDSAIGKFQKQIALADVTGAVLEFYDQYQLYHDMAGYSKEAFIKTVDFGFKDWSWLNDVHELTVFAVRTNAGQGSVVIVLCVSNDNVNMLAFANMAIAGNYNSRPTLSREKFTRWFQTLLN</sequence>
<keyword evidence="1" id="KW-0732">Signal</keyword>
<feature type="chain" id="PRO_5042961389" evidence="1">
    <location>
        <begin position="20"/>
        <end position="149"/>
    </location>
</feature>
<name>A0AAP2GFH4_9BACT</name>
<reference evidence="2 3" key="1">
    <citation type="submission" date="2021-05" db="EMBL/GenBank/DDBJ databases">
        <title>A Polyphasic approach of four new species of the genus Ohtaekwangia: Ohtaekwangia histidinii sp. nov., Ohtaekwangia cretensis sp. nov., Ohtaekwangia indiensis sp. nov., Ohtaekwangia reichenbachii sp. nov. from diverse environment.</title>
        <authorList>
            <person name="Octaviana S."/>
        </authorList>
    </citation>
    <scope>NUCLEOTIDE SEQUENCE [LARGE SCALE GENOMIC DNA]</scope>
    <source>
        <strain evidence="2 3">PWU37</strain>
    </source>
</reference>
<accession>A0AAP2GFH4</accession>
<evidence type="ECO:0000256" key="1">
    <source>
        <dbReference type="SAM" id="SignalP"/>
    </source>
</evidence>
<organism evidence="2 3">
    <name type="scientific">Dawidia soli</name>
    <dbReference type="NCBI Taxonomy" id="2782352"/>
    <lineage>
        <taxon>Bacteria</taxon>
        <taxon>Pseudomonadati</taxon>
        <taxon>Bacteroidota</taxon>
        <taxon>Cytophagia</taxon>
        <taxon>Cytophagales</taxon>
        <taxon>Chryseotaleaceae</taxon>
        <taxon>Dawidia</taxon>
    </lineage>
</organism>
<gene>
    <name evidence="2" type="ORF">KK078_22985</name>
</gene>
<proteinExistence type="predicted"/>
<keyword evidence="3" id="KW-1185">Reference proteome</keyword>
<protein>
    <submittedName>
        <fullName evidence="2">Uncharacterized protein</fullName>
    </submittedName>
</protein>